<dbReference type="InterPro" id="IPR002110">
    <property type="entry name" value="Ankyrin_rpt"/>
</dbReference>
<evidence type="ECO:0000256" key="2">
    <source>
        <dbReference type="ARBA" id="ARBA00023043"/>
    </source>
</evidence>
<reference evidence="4" key="2">
    <citation type="journal article" date="2017" name="J. Anim. Genet.">
        <title>Multiple reference genome sequences of hot pepper reveal the massive evolution of plant disease resistance genes by retroduplication.</title>
        <authorList>
            <person name="Kim S."/>
            <person name="Park J."/>
            <person name="Yeom S.-I."/>
            <person name="Kim Y.-M."/>
            <person name="Seo E."/>
            <person name="Kim K.-T."/>
            <person name="Kim M.-S."/>
            <person name="Lee J.M."/>
            <person name="Cheong K."/>
            <person name="Shin H.-S."/>
            <person name="Kim S.-B."/>
            <person name="Han K."/>
            <person name="Lee J."/>
            <person name="Park M."/>
            <person name="Lee H.-A."/>
            <person name="Lee H.-Y."/>
            <person name="Lee Y."/>
            <person name="Oh S."/>
            <person name="Lee J.H."/>
            <person name="Choi E."/>
            <person name="Choi E."/>
            <person name="Lee S.E."/>
            <person name="Jeon J."/>
            <person name="Kim H."/>
            <person name="Choi G."/>
            <person name="Song H."/>
            <person name="Lee J."/>
            <person name="Lee S.-C."/>
            <person name="Kwon J.-K."/>
            <person name="Lee H.-Y."/>
            <person name="Koo N."/>
            <person name="Hong Y."/>
            <person name="Kim R.W."/>
            <person name="Kang W.-H."/>
            <person name="Huh J.H."/>
            <person name="Kang B.-C."/>
            <person name="Yang T.-J."/>
            <person name="Lee Y.-H."/>
            <person name="Bennetzen J.L."/>
            <person name="Choi D."/>
        </authorList>
    </citation>
    <scope>NUCLEOTIDE SEQUENCE [LARGE SCALE GENOMIC DNA]</scope>
    <source>
        <strain evidence="4">cv. PBC81</strain>
    </source>
</reference>
<dbReference type="Proteomes" id="UP000224567">
    <property type="component" value="Unassembled WGS sequence"/>
</dbReference>
<proteinExistence type="predicted"/>
<dbReference type="SUPFAM" id="SSF48403">
    <property type="entry name" value="Ankyrin repeat"/>
    <property type="match status" value="1"/>
</dbReference>
<name>A0A2G2WV83_CAPBA</name>
<dbReference type="EMBL" id="MLFT02000005">
    <property type="protein sequence ID" value="PHT49122.1"/>
    <property type="molecule type" value="Genomic_DNA"/>
</dbReference>
<dbReference type="PANTHER" id="PTHR24186">
    <property type="entry name" value="PROTEIN PHOSPHATASE 1 REGULATORY SUBUNIT"/>
    <property type="match status" value="1"/>
</dbReference>
<protein>
    <submittedName>
        <fullName evidence="3">Uncharacterized protein</fullName>
    </submittedName>
</protein>
<dbReference type="OrthoDB" id="1847170at2759"/>
<evidence type="ECO:0000313" key="3">
    <source>
        <dbReference type="EMBL" id="PHT49122.1"/>
    </source>
</evidence>
<evidence type="ECO:0000313" key="4">
    <source>
        <dbReference type="Proteomes" id="UP000224567"/>
    </source>
</evidence>
<dbReference type="PANTHER" id="PTHR24186:SF50">
    <property type="entry name" value="ANKYRIN REPEAT-CONTAINING PROTEIN ITN1-LIKE ISOFORM X1"/>
    <property type="match status" value="1"/>
</dbReference>
<reference evidence="3 4" key="1">
    <citation type="journal article" date="2017" name="Genome Biol.">
        <title>New reference genome sequences of hot pepper reveal the massive evolution of plant disease-resistance genes by retroduplication.</title>
        <authorList>
            <person name="Kim S."/>
            <person name="Park J."/>
            <person name="Yeom S.I."/>
            <person name="Kim Y.M."/>
            <person name="Seo E."/>
            <person name="Kim K.T."/>
            <person name="Kim M.S."/>
            <person name="Lee J.M."/>
            <person name="Cheong K."/>
            <person name="Shin H.S."/>
            <person name="Kim S.B."/>
            <person name="Han K."/>
            <person name="Lee J."/>
            <person name="Park M."/>
            <person name="Lee H.A."/>
            <person name="Lee H.Y."/>
            <person name="Lee Y."/>
            <person name="Oh S."/>
            <person name="Lee J.H."/>
            <person name="Choi E."/>
            <person name="Choi E."/>
            <person name="Lee S.E."/>
            <person name="Jeon J."/>
            <person name="Kim H."/>
            <person name="Choi G."/>
            <person name="Song H."/>
            <person name="Lee J."/>
            <person name="Lee S.C."/>
            <person name="Kwon J.K."/>
            <person name="Lee H.Y."/>
            <person name="Koo N."/>
            <person name="Hong Y."/>
            <person name="Kim R.W."/>
            <person name="Kang W.H."/>
            <person name="Huh J.H."/>
            <person name="Kang B.C."/>
            <person name="Yang T.J."/>
            <person name="Lee Y.H."/>
            <person name="Bennetzen J.L."/>
            <person name="Choi D."/>
        </authorList>
    </citation>
    <scope>NUCLEOTIDE SEQUENCE [LARGE SCALE GENOMIC DNA]</scope>
    <source>
        <strain evidence="4">cv. PBC81</strain>
    </source>
</reference>
<keyword evidence="2" id="KW-0040">ANK repeat</keyword>
<keyword evidence="4" id="KW-1185">Reference proteome</keyword>
<dbReference type="Gene3D" id="1.25.40.20">
    <property type="entry name" value="Ankyrin repeat-containing domain"/>
    <property type="match status" value="1"/>
</dbReference>
<gene>
    <name evidence="3" type="ORF">CQW23_13330</name>
</gene>
<dbReference type="STRING" id="33114.A0A2G2WV83"/>
<dbReference type="InterPro" id="IPR036770">
    <property type="entry name" value="Ankyrin_rpt-contain_sf"/>
</dbReference>
<dbReference type="AlphaFoldDB" id="A0A2G2WV83"/>
<keyword evidence="1" id="KW-0677">Repeat</keyword>
<organism evidence="3 4">
    <name type="scientific">Capsicum baccatum</name>
    <name type="common">Peruvian pepper</name>
    <dbReference type="NCBI Taxonomy" id="33114"/>
    <lineage>
        <taxon>Eukaryota</taxon>
        <taxon>Viridiplantae</taxon>
        <taxon>Streptophyta</taxon>
        <taxon>Embryophyta</taxon>
        <taxon>Tracheophyta</taxon>
        <taxon>Spermatophyta</taxon>
        <taxon>Magnoliopsida</taxon>
        <taxon>eudicotyledons</taxon>
        <taxon>Gunneridae</taxon>
        <taxon>Pentapetalae</taxon>
        <taxon>asterids</taxon>
        <taxon>lamiids</taxon>
        <taxon>Solanales</taxon>
        <taxon>Solanaceae</taxon>
        <taxon>Solanoideae</taxon>
        <taxon>Capsiceae</taxon>
        <taxon>Capsicum</taxon>
    </lineage>
</organism>
<sequence>MQWNRSLCEEPDVGGWNSLHFDSLLRLNEVVSDMLVSKRFLAYLPVGSENDWTTAIHIAASSGKIDVLHKLLNHCPDFWKMLDSNGRNAIHEAIFCSKANVVSYLLKSRKIKISSPSKEVSYNKENKTPCDVAVSCTEWTADKDRIAPLFNDFLISIAQLGGCLPKLNQMDPCPMSYKDLD</sequence>
<comment type="caution">
    <text evidence="3">The sequence shown here is derived from an EMBL/GenBank/DDBJ whole genome shotgun (WGS) entry which is preliminary data.</text>
</comment>
<dbReference type="SMART" id="SM00248">
    <property type="entry name" value="ANK"/>
    <property type="match status" value="2"/>
</dbReference>
<dbReference type="GO" id="GO:0005886">
    <property type="term" value="C:plasma membrane"/>
    <property type="evidence" value="ECO:0007669"/>
    <property type="project" value="TreeGrafter"/>
</dbReference>
<accession>A0A2G2WV83</accession>
<dbReference type="Pfam" id="PF12796">
    <property type="entry name" value="Ank_2"/>
    <property type="match status" value="1"/>
</dbReference>
<evidence type="ECO:0000256" key="1">
    <source>
        <dbReference type="ARBA" id="ARBA00022737"/>
    </source>
</evidence>